<feature type="region of interest" description="Disordered" evidence="7">
    <location>
        <begin position="399"/>
        <end position="422"/>
    </location>
</feature>
<evidence type="ECO:0000256" key="2">
    <source>
        <dbReference type="ARBA" id="ARBA00022723"/>
    </source>
</evidence>
<dbReference type="EMBL" id="JACHMB010000001">
    <property type="protein sequence ID" value="MBB5778460.1"/>
    <property type="molecule type" value="Genomic_DNA"/>
</dbReference>
<organism evidence="9 10">
    <name type="scientific">Nonomuraea jabiensis</name>
    <dbReference type="NCBI Taxonomy" id="882448"/>
    <lineage>
        <taxon>Bacteria</taxon>
        <taxon>Bacillati</taxon>
        <taxon>Actinomycetota</taxon>
        <taxon>Actinomycetes</taxon>
        <taxon>Streptosporangiales</taxon>
        <taxon>Streptosporangiaceae</taxon>
        <taxon>Nonomuraea</taxon>
    </lineage>
</organism>
<dbReference type="RefSeq" id="WP_185071888.1">
    <property type="nucleotide sequence ID" value="NZ_JACHMB010000001.1"/>
</dbReference>
<keyword evidence="4 6" id="KW-0408">Iron</keyword>
<dbReference type="InterPro" id="IPR009051">
    <property type="entry name" value="Helical_ferredxn"/>
</dbReference>
<keyword evidence="10" id="KW-1185">Reference proteome</keyword>
<dbReference type="InterPro" id="IPR004017">
    <property type="entry name" value="Cys_rich_dom"/>
</dbReference>
<comment type="catalytic activity">
    <reaction evidence="6">
        <text>(R)-lactate + A = pyruvate + AH2</text>
        <dbReference type="Rhea" id="RHEA:15089"/>
        <dbReference type="ChEBI" id="CHEBI:13193"/>
        <dbReference type="ChEBI" id="CHEBI:15361"/>
        <dbReference type="ChEBI" id="CHEBI:16004"/>
        <dbReference type="ChEBI" id="CHEBI:17499"/>
    </reaction>
</comment>
<comment type="cofactor">
    <cofactor evidence="6">
        <name>[4Fe-4S] cluster</name>
        <dbReference type="ChEBI" id="CHEBI:49883"/>
    </cofactor>
    <text evidence="6">Binds 2 [4Fe-4S] clusters.</text>
</comment>
<dbReference type="Proteomes" id="UP000579153">
    <property type="component" value="Unassembled WGS sequence"/>
</dbReference>
<evidence type="ECO:0000313" key="10">
    <source>
        <dbReference type="Proteomes" id="UP000579153"/>
    </source>
</evidence>
<dbReference type="PIRSF" id="PIRSF000139">
    <property type="entry name" value="Glc_ox_4Fe-4S"/>
    <property type="match status" value="1"/>
</dbReference>
<evidence type="ECO:0000256" key="3">
    <source>
        <dbReference type="ARBA" id="ARBA00022737"/>
    </source>
</evidence>
<keyword evidence="6" id="KW-0813">Transport</keyword>
<dbReference type="InterPro" id="IPR017900">
    <property type="entry name" value="4Fe4S_Fe_S_CS"/>
</dbReference>
<evidence type="ECO:0000259" key="8">
    <source>
        <dbReference type="PROSITE" id="PS51379"/>
    </source>
</evidence>
<reference evidence="9 10" key="1">
    <citation type="submission" date="2020-08" db="EMBL/GenBank/DDBJ databases">
        <title>Sequencing the genomes of 1000 actinobacteria strains.</title>
        <authorList>
            <person name="Klenk H.-P."/>
        </authorList>
    </citation>
    <scope>NUCLEOTIDE SEQUENCE [LARGE SCALE GENOMIC DNA]</scope>
    <source>
        <strain evidence="9 10">DSM 45507</strain>
    </source>
</reference>
<dbReference type="PROSITE" id="PS51379">
    <property type="entry name" value="4FE4S_FER_2"/>
    <property type="match status" value="2"/>
</dbReference>
<dbReference type="Pfam" id="PF13183">
    <property type="entry name" value="Fer4_8"/>
    <property type="match status" value="1"/>
</dbReference>
<dbReference type="GO" id="GO:0019154">
    <property type="term" value="F:glycolate dehydrogenase activity"/>
    <property type="evidence" value="ECO:0007669"/>
    <property type="project" value="UniProtKB-EC"/>
</dbReference>
<keyword evidence="6" id="KW-0249">Electron transport</keyword>
<comment type="function">
    <text evidence="6">Component of a complex that catalyzes the oxidation of glycolate to glyoxylate.</text>
</comment>
<dbReference type="InterPro" id="IPR012257">
    <property type="entry name" value="Glc_ox_4Fe-4S"/>
</dbReference>
<dbReference type="PANTHER" id="PTHR32479:SF17">
    <property type="entry name" value="GLYCOLATE OXIDASE IRON-SULFUR SUBUNIT"/>
    <property type="match status" value="1"/>
</dbReference>
<feature type="domain" description="4Fe-4S ferredoxin-type" evidence="8">
    <location>
        <begin position="1"/>
        <end position="29"/>
    </location>
</feature>
<keyword evidence="2 6" id="KW-0479">Metal-binding</keyword>
<dbReference type="PANTHER" id="PTHR32479">
    <property type="entry name" value="GLYCOLATE OXIDASE IRON-SULFUR SUBUNIT"/>
    <property type="match status" value="1"/>
</dbReference>
<keyword evidence="3" id="KW-0677">Repeat</keyword>
<evidence type="ECO:0000256" key="6">
    <source>
        <dbReference type="PIRNR" id="PIRNR000139"/>
    </source>
</evidence>
<evidence type="ECO:0000256" key="5">
    <source>
        <dbReference type="ARBA" id="ARBA00023014"/>
    </source>
</evidence>
<dbReference type="AlphaFoldDB" id="A0A7W9G748"/>
<comment type="catalytic activity">
    <reaction evidence="6">
        <text>glycolate + A = glyoxylate + AH2</text>
        <dbReference type="Rhea" id="RHEA:21264"/>
        <dbReference type="ChEBI" id="CHEBI:13193"/>
        <dbReference type="ChEBI" id="CHEBI:17499"/>
        <dbReference type="ChEBI" id="CHEBI:29805"/>
        <dbReference type="ChEBI" id="CHEBI:36655"/>
        <dbReference type="EC" id="1.1.99.14"/>
    </reaction>
</comment>
<feature type="compositionally biased region" description="Basic and acidic residues" evidence="7">
    <location>
        <begin position="402"/>
        <end position="411"/>
    </location>
</feature>
<evidence type="ECO:0000256" key="1">
    <source>
        <dbReference type="ARBA" id="ARBA00022485"/>
    </source>
</evidence>
<dbReference type="EC" id="1.1.99.14" evidence="6"/>
<name>A0A7W9G748_9ACTN</name>
<dbReference type="SUPFAM" id="SSF54862">
    <property type="entry name" value="4Fe-4S ferredoxins"/>
    <property type="match status" value="1"/>
</dbReference>
<evidence type="ECO:0000256" key="7">
    <source>
        <dbReference type="SAM" id="MobiDB-lite"/>
    </source>
</evidence>
<dbReference type="Pfam" id="PF02754">
    <property type="entry name" value="CCG"/>
    <property type="match status" value="2"/>
</dbReference>
<keyword evidence="5 6" id="KW-0411">Iron-sulfur</keyword>
<keyword evidence="1 6" id="KW-0004">4Fe-4S</keyword>
<evidence type="ECO:0000256" key="4">
    <source>
        <dbReference type="ARBA" id="ARBA00023004"/>
    </source>
</evidence>
<dbReference type="GO" id="GO:0046872">
    <property type="term" value="F:metal ion binding"/>
    <property type="evidence" value="ECO:0007669"/>
    <property type="project" value="UniProtKB-UniRule"/>
</dbReference>
<accession>A0A7W9G748</accession>
<dbReference type="InterPro" id="IPR017896">
    <property type="entry name" value="4Fe4S_Fe-S-bd"/>
</dbReference>
<protein>
    <recommendedName>
        <fullName evidence="6">Glycolate oxidase iron-sulfur subunit</fullName>
        <ecNumber evidence="6">1.1.99.14</ecNumber>
    </recommendedName>
</protein>
<gene>
    <name evidence="9" type="ORF">HD596_005216</name>
</gene>
<sequence>MDPELINDCVHCGFCLPTCPTYVLWGEEMDSPRGRIHLMKQHVEGTPVTPEMAGHFDACLGCMACVTACPSGVRYDRLIEQTRAEVERRHVRDPQERAVRGIVFGLFPYPRRLRLLRPGMWLAERMAPFLARVHPSLGAMAALAPRVEHRQRMPRVVRARGERRAVVGMLTGCVQGEFFPQVNAATARVLSLEGCDVVIPRGQGCCGALSVHSGRDDQARRLARRTVRTFEQAGVDTVVVNAAGCGSSMKEYGELLGREPGFRVVDLSEYLAELGPVAKRHPLPLTVAYHDACHLAHAQGVRAQPRELLSGIPELVVREIPESAICCGSAGTYNIFQPQAARDLGDRKAASVATTGAELLVSANPGCTMQIAAAMRRAGSDIRVAHTAEVLDASLRGVSLGERSERPDKHGSVLTGPTEEGQ</sequence>
<proteinExistence type="predicted"/>
<comment type="caution">
    <text evidence="9">The sequence shown here is derived from an EMBL/GenBank/DDBJ whole genome shotgun (WGS) entry which is preliminary data.</text>
</comment>
<dbReference type="Gene3D" id="1.10.1060.10">
    <property type="entry name" value="Alpha-helical ferredoxin"/>
    <property type="match status" value="1"/>
</dbReference>
<dbReference type="GO" id="GO:0051539">
    <property type="term" value="F:4 iron, 4 sulfur cluster binding"/>
    <property type="evidence" value="ECO:0007669"/>
    <property type="project" value="UniProtKB-UniRule"/>
</dbReference>
<dbReference type="PROSITE" id="PS00198">
    <property type="entry name" value="4FE4S_FER_1"/>
    <property type="match status" value="2"/>
</dbReference>
<evidence type="ECO:0000313" key="9">
    <source>
        <dbReference type="EMBL" id="MBB5778460.1"/>
    </source>
</evidence>
<feature type="domain" description="4Fe-4S ferredoxin-type" evidence="8">
    <location>
        <begin position="50"/>
        <end position="81"/>
    </location>
</feature>